<sequence>MSYKWNYRPITHEQEEISRISQELEVSPIIGQLLAQRGITNTSEAEKFFHPQLTDLYDPFLMKNMKRAVERLNKAMEKKECILIYGDYDVDGTTAVALVYKFIRQFYSNLIYYIPNRYEDGYGVSIKGIDYAASEEVGLIIVLDCGIKAIDEIKYAKEKGIDFIICDHHVSEKELPEAIILNTKLEDNTYPYIHLSACGVGFKFMQAFALNNGIDFQNLVPLLDLVAVSIASDIVPIMDENRILAYYGLKQLNSNPSIGLKAIIDICGLANKELTINDIVFKIGPRINASGRVQDGSETVDLLIEKDFSSAWEKGSRINEYNETRKDLDKNMTEEANQIVSQLEGLAERRSIVLYNEDWHKGVVGIVASRLTELFFRPAVVLTRTDNMATGSARSVSGFDVYKAIEYCRDLLQNFGGHTYAVGLSMKVENVQTFNKRFEEFVSTHILPEQIYPVIDIDSEINFKDITAKFFSDLKMFNPYGPENWNPIFCTRNVYDYGTSKVVGRDREHIKLELVDNKSNKVMNGIAFGQSSQVRYIKTKRSFDICYTIEENAHKKGEVQLLIVDIQPSTVSNQSSCISE</sequence>
<comment type="similarity">
    <text evidence="1">Belongs to the RecJ family.</text>
</comment>
<evidence type="ECO:0000256" key="1">
    <source>
        <dbReference type="ARBA" id="ARBA00005915"/>
    </source>
</evidence>
<dbReference type="SUPFAM" id="SSF64182">
    <property type="entry name" value="DHH phosphoesterases"/>
    <property type="match status" value="1"/>
</dbReference>
<evidence type="ECO:0000256" key="4">
    <source>
        <dbReference type="ARBA" id="ARBA00022801"/>
    </source>
</evidence>
<evidence type="ECO:0000256" key="2">
    <source>
        <dbReference type="ARBA" id="ARBA00019841"/>
    </source>
</evidence>
<keyword evidence="3" id="KW-0540">Nuclease</keyword>
<dbReference type="Gene3D" id="3.10.310.30">
    <property type="match status" value="1"/>
</dbReference>
<feature type="domain" description="DDH" evidence="6">
    <location>
        <begin position="82"/>
        <end position="229"/>
    </location>
</feature>
<dbReference type="GO" id="GO:0003676">
    <property type="term" value="F:nucleic acid binding"/>
    <property type="evidence" value="ECO:0007669"/>
    <property type="project" value="InterPro"/>
</dbReference>
<reference evidence="9" key="1">
    <citation type="submission" date="2019-03" db="EMBL/GenBank/DDBJ databases">
        <title>Single cell metagenomics reveals metabolic interactions within the superorganism composed of flagellate Streblomastix strix and complex community of Bacteroidetes bacteria on its surface.</title>
        <authorList>
            <person name="Treitli S.C."/>
            <person name="Kolisko M."/>
            <person name="Husnik F."/>
            <person name="Keeling P."/>
            <person name="Hampl V."/>
        </authorList>
    </citation>
    <scope>NUCLEOTIDE SEQUENCE</scope>
    <source>
        <strain evidence="9">STM</strain>
    </source>
</reference>
<comment type="caution">
    <text evidence="9">The sequence shown here is derived from an EMBL/GenBank/DDBJ whole genome shotgun (WGS) entry which is preliminary data.</text>
</comment>
<dbReference type="GO" id="GO:0008409">
    <property type="term" value="F:5'-3' exonuclease activity"/>
    <property type="evidence" value="ECO:0007669"/>
    <property type="project" value="InterPro"/>
</dbReference>
<dbReference type="Pfam" id="PF01368">
    <property type="entry name" value="DHH"/>
    <property type="match status" value="1"/>
</dbReference>
<dbReference type="PANTHER" id="PTHR30255">
    <property type="entry name" value="SINGLE-STRANDED-DNA-SPECIFIC EXONUCLEASE RECJ"/>
    <property type="match status" value="1"/>
</dbReference>
<dbReference type="InterPro" id="IPR051673">
    <property type="entry name" value="SSDNA_exonuclease_RecJ"/>
</dbReference>
<keyword evidence="4 9" id="KW-0378">Hydrolase</keyword>
<organism evidence="9">
    <name type="scientific">termite gut metagenome</name>
    <dbReference type="NCBI Taxonomy" id="433724"/>
    <lineage>
        <taxon>unclassified sequences</taxon>
        <taxon>metagenomes</taxon>
        <taxon>organismal metagenomes</taxon>
    </lineage>
</organism>
<feature type="domain" description="RecJ OB" evidence="8">
    <location>
        <begin position="457"/>
        <end position="565"/>
    </location>
</feature>
<feature type="domain" description="DHHA1" evidence="7">
    <location>
        <begin position="352"/>
        <end position="443"/>
    </location>
</feature>
<accession>A0A5J4RYI7</accession>
<dbReference type="EMBL" id="SNRY01000582">
    <property type="protein sequence ID" value="KAA6338849.1"/>
    <property type="molecule type" value="Genomic_DNA"/>
</dbReference>
<dbReference type="Gene3D" id="3.90.1640.30">
    <property type="match status" value="1"/>
</dbReference>
<dbReference type="Pfam" id="PF02272">
    <property type="entry name" value="DHHA1"/>
    <property type="match status" value="1"/>
</dbReference>
<dbReference type="PANTHER" id="PTHR30255:SF2">
    <property type="entry name" value="SINGLE-STRANDED-DNA-SPECIFIC EXONUCLEASE RECJ"/>
    <property type="match status" value="1"/>
</dbReference>
<dbReference type="NCBIfam" id="TIGR00644">
    <property type="entry name" value="recJ"/>
    <property type="match status" value="1"/>
</dbReference>
<keyword evidence="5 9" id="KW-0269">Exonuclease</keyword>
<dbReference type="Pfam" id="PF17768">
    <property type="entry name" value="RecJ_OB"/>
    <property type="match status" value="1"/>
</dbReference>
<evidence type="ECO:0000259" key="7">
    <source>
        <dbReference type="Pfam" id="PF02272"/>
    </source>
</evidence>
<dbReference type="InterPro" id="IPR041122">
    <property type="entry name" value="RecJ_OB"/>
</dbReference>
<dbReference type="InterPro" id="IPR001667">
    <property type="entry name" value="DDH_dom"/>
</dbReference>
<gene>
    <name evidence="9" type="ORF">EZS27_013170</name>
</gene>
<dbReference type="GO" id="GO:0006281">
    <property type="term" value="P:DNA repair"/>
    <property type="evidence" value="ECO:0007669"/>
    <property type="project" value="InterPro"/>
</dbReference>
<evidence type="ECO:0000256" key="3">
    <source>
        <dbReference type="ARBA" id="ARBA00022722"/>
    </source>
</evidence>
<evidence type="ECO:0000259" key="6">
    <source>
        <dbReference type="Pfam" id="PF01368"/>
    </source>
</evidence>
<dbReference type="AlphaFoldDB" id="A0A5J4RYI7"/>
<dbReference type="GO" id="GO:0006310">
    <property type="term" value="P:DNA recombination"/>
    <property type="evidence" value="ECO:0007669"/>
    <property type="project" value="InterPro"/>
</dbReference>
<evidence type="ECO:0000259" key="8">
    <source>
        <dbReference type="Pfam" id="PF17768"/>
    </source>
</evidence>
<dbReference type="InterPro" id="IPR038763">
    <property type="entry name" value="DHH_sf"/>
</dbReference>
<dbReference type="InterPro" id="IPR003156">
    <property type="entry name" value="DHHA1_dom"/>
</dbReference>
<evidence type="ECO:0000256" key="5">
    <source>
        <dbReference type="ARBA" id="ARBA00022839"/>
    </source>
</evidence>
<protein>
    <recommendedName>
        <fullName evidence="2">Single-stranded-DNA-specific exonuclease RecJ</fullName>
    </recommendedName>
</protein>
<name>A0A5J4RYI7_9ZZZZ</name>
<proteinExistence type="inferred from homology"/>
<evidence type="ECO:0000313" key="9">
    <source>
        <dbReference type="EMBL" id="KAA6338849.1"/>
    </source>
</evidence>
<dbReference type="InterPro" id="IPR004610">
    <property type="entry name" value="RecJ"/>
</dbReference>